<organism evidence="2 3">
    <name type="scientific">Pleuronectes platessa</name>
    <name type="common">European plaice</name>
    <dbReference type="NCBI Taxonomy" id="8262"/>
    <lineage>
        <taxon>Eukaryota</taxon>
        <taxon>Metazoa</taxon>
        <taxon>Chordata</taxon>
        <taxon>Craniata</taxon>
        <taxon>Vertebrata</taxon>
        <taxon>Euteleostomi</taxon>
        <taxon>Actinopterygii</taxon>
        <taxon>Neopterygii</taxon>
        <taxon>Teleostei</taxon>
        <taxon>Neoteleostei</taxon>
        <taxon>Acanthomorphata</taxon>
        <taxon>Carangaria</taxon>
        <taxon>Pleuronectiformes</taxon>
        <taxon>Pleuronectoidei</taxon>
        <taxon>Pleuronectidae</taxon>
        <taxon>Pleuronectes</taxon>
    </lineage>
</organism>
<evidence type="ECO:0000313" key="3">
    <source>
        <dbReference type="Proteomes" id="UP001153269"/>
    </source>
</evidence>
<feature type="non-terminal residue" evidence="2">
    <location>
        <position position="1"/>
    </location>
</feature>
<dbReference type="EMBL" id="CADEAL010003788">
    <property type="protein sequence ID" value="CAB1445799.1"/>
    <property type="molecule type" value="Genomic_DNA"/>
</dbReference>
<keyword evidence="3" id="KW-1185">Reference proteome</keyword>
<protein>
    <submittedName>
        <fullName evidence="2">Uncharacterized protein</fullName>
    </submittedName>
</protein>
<name>A0A9N7Z103_PLEPL</name>
<proteinExistence type="predicted"/>
<evidence type="ECO:0000256" key="1">
    <source>
        <dbReference type="SAM" id="SignalP"/>
    </source>
</evidence>
<comment type="caution">
    <text evidence="2">The sequence shown here is derived from an EMBL/GenBank/DDBJ whole genome shotgun (WGS) entry which is preliminary data.</text>
</comment>
<feature type="non-terminal residue" evidence="2">
    <location>
        <position position="110"/>
    </location>
</feature>
<accession>A0A9N7Z103</accession>
<evidence type="ECO:0000313" key="2">
    <source>
        <dbReference type="EMBL" id="CAB1445799.1"/>
    </source>
</evidence>
<reference evidence="2" key="1">
    <citation type="submission" date="2020-03" db="EMBL/GenBank/DDBJ databases">
        <authorList>
            <person name="Weist P."/>
        </authorList>
    </citation>
    <scope>NUCLEOTIDE SEQUENCE</scope>
</reference>
<keyword evidence="1" id="KW-0732">Signal</keyword>
<feature type="signal peptide" evidence="1">
    <location>
        <begin position="1"/>
        <end position="22"/>
    </location>
</feature>
<dbReference type="Proteomes" id="UP001153269">
    <property type="component" value="Unassembled WGS sequence"/>
</dbReference>
<dbReference type="AlphaFoldDB" id="A0A9N7Z103"/>
<sequence>ATGDYVLLCVCVAAALPGTTLPNANSPSMGEERRRTAFRSASTSRACRGLEDDGVTLMSPLSLVILARCLAVTSRPDRSVKKEEEMFLYLECGHFILGYTAGATLASPLC</sequence>
<gene>
    <name evidence="2" type="ORF">PLEPLA_LOCUS33540</name>
</gene>
<feature type="chain" id="PRO_5040138965" evidence="1">
    <location>
        <begin position="23"/>
        <end position="110"/>
    </location>
</feature>